<sequence length="139" mass="15436">MSDITMSEIEAAVEKYVASWAEPDADIRRKVIAELWAEDAIYKNQFVEFNGRKGVEDAVTQAYDLFGTKGAAFEVTKVDISMDAVRYTWEMTFPGATEPEAIGTQVVILDENGLMANDHQFIDKAPTGMEELVHVGLDV</sequence>
<accession>A0AAU2UWB3</accession>
<protein>
    <submittedName>
        <fullName evidence="2">Nuclear transport factor 2 family protein</fullName>
    </submittedName>
</protein>
<gene>
    <name evidence="2" type="ORF">OG549_01050</name>
</gene>
<evidence type="ECO:0000313" key="2">
    <source>
        <dbReference type="EMBL" id="WTW59347.1"/>
    </source>
</evidence>
<feature type="domain" description="SnoaL-like" evidence="1">
    <location>
        <begin position="13"/>
        <end position="99"/>
    </location>
</feature>
<proteinExistence type="predicted"/>
<dbReference type="SUPFAM" id="SSF54427">
    <property type="entry name" value="NTF2-like"/>
    <property type="match status" value="1"/>
</dbReference>
<organism evidence="2">
    <name type="scientific">Streptomyces sp. NBC_00003</name>
    <dbReference type="NCBI Taxonomy" id="2903608"/>
    <lineage>
        <taxon>Bacteria</taxon>
        <taxon>Bacillati</taxon>
        <taxon>Actinomycetota</taxon>
        <taxon>Actinomycetes</taxon>
        <taxon>Kitasatosporales</taxon>
        <taxon>Streptomycetaceae</taxon>
        <taxon>Streptomyces</taxon>
    </lineage>
</organism>
<dbReference type="InterPro" id="IPR037401">
    <property type="entry name" value="SnoaL-like"/>
</dbReference>
<dbReference type="AlphaFoldDB" id="A0AAU2UWB3"/>
<evidence type="ECO:0000259" key="1">
    <source>
        <dbReference type="Pfam" id="PF12680"/>
    </source>
</evidence>
<name>A0AAU2UWB3_9ACTN</name>
<reference evidence="2" key="1">
    <citation type="submission" date="2022-10" db="EMBL/GenBank/DDBJ databases">
        <title>The complete genomes of actinobacterial strains from the NBC collection.</title>
        <authorList>
            <person name="Joergensen T.S."/>
            <person name="Alvarez Arevalo M."/>
            <person name="Sterndorff E.B."/>
            <person name="Faurdal D."/>
            <person name="Vuksanovic O."/>
            <person name="Mourched A.-S."/>
            <person name="Charusanti P."/>
            <person name="Shaw S."/>
            <person name="Blin K."/>
            <person name="Weber T."/>
        </authorList>
    </citation>
    <scope>NUCLEOTIDE SEQUENCE</scope>
    <source>
        <strain evidence="2">NBC_00003</strain>
    </source>
</reference>
<dbReference type="EMBL" id="CP108318">
    <property type="protein sequence ID" value="WTW59347.1"/>
    <property type="molecule type" value="Genomic_DNA"/>
</dbReference>
<dbReference type="InterPro" id="IPR032710">
    <property type="entry name" value="NTF2-like_dom_sf"/>
</dbReference>
<dbReference type="Pfam" id="PF12680">
    <property type="entry name" value="SnoaL_2"/>
    <property type="match status" value="1"/>
</dbReference>
<dbReference type="Gene3D" id="3.10.450.50">
    <property type="match status" value="1"/>
</dbReference>